<dbReference type="InterPro" id="IPR011780">
    <property type="entry name" value="D_Ser_am_lyase"/>
</dbReference>
<comment type="similarity">
    <text evidence="4">Belongs to the serine/threonine dehydratase family. DsdA subfamily.</text>
</comment>
<dbReference type="SUPFAM" id="SSF53686">
    <property type="entry name" value="Tryptophan synthase beta subunit-like PLP-dependent enzymes"/>
    <property type="match status" value="1"/>
</dbReference>
<proteinExistence type="inferred from homology"/>
<evidence type="ECO:0000256" key="4">
    <source>
        <dbReference type="HAMAP-Rule" id="MF_01030"/>
    </source>
</evidence>
<dbReference type="PANTHER" id="PTHR48078:SF9">
    <property type="entry name" value="D-SERINE DEHYDRATASE"/>
    <property type="match status" value="1"/>
</dbReference>
<sequence length="445" mass="49479">MMVSKSNHSSEEELINLLKNKKETFWSNASLKPYHTLEDNLAIPIEDLHEAERLLQRFTPYLAKVFPETRKMSGIIESPIRGIPSMQQILEKRFQQSIPGNLYLKCDHELPIAGSIKARGGIYEVLKYAEELAIKHGKLTKDDDYSKLAHPEFKQFFSNFSIAVGSTGNLALSIGIMSAVLGFQVTVHMSVEAKEWKKQLLRDKGVVVVEHDKDFSFAVTEGRRQCQEESNCYFIDDENSKDLFMGYAVAALRLNEQLKKENITVDADHPLVVYLPCGVGGGPAGITYGLKYVFGDHVHCYFAEPTSSPCMMLGLATGKHEDISVQDIGLDNKTEADGLAVGRPSALAGRLVENMVNGIYTINDENLYKLLALLHNSEGISLEPSALAGMYGPASIDIQKQLSRMYDSRFSNATHLVWATGGCLVPKEIMEGFVSKGSKYLREED</sequence>
<accession>A0A410MIG0</accession>
<dbReference type="GO" id="GO:0036088">
    <property type="term" value="P:D-serine catabolic process"/>
    <property type="evidence" value="ECO:0007669"/>
    <property type="project" value="TreeGrafter"/>
</dbReference>
<reference evidence="6 7" key="1">
    <citation type="submission" date="2018-01" db="EMBL/GenBank/DDBJ databases">
        <title>The whole genome sequencing and assembly of Halobacillus litoralis ERB031 strain.</title>
        <authorList>
            <person name="Lee S.-J."/>
            <person name="Park M.-K."/>
            <person name="Kim J.-Y."/>
            <person name="Lee Y.-J."/>
            <person name="Yi H."/>
            <person name="Bahn Y.-S."/>
            <person name="Kim J.F."/>
            <person name="Lee D.-W."/>
        </authorList>
    </citation>
    <scope>NUCLEOTIDE SEQUENCE [LARGE SCALE GENOMIC DNA]</scope>
    <source>
        <strain evidence="6 7">ERB 031</strain>
    </source>
</reference>
<dbReference type="InterPro" id="IPR001926">
    <property type="entry name" value="TrpB-like_PALP"/>
</dbReference>
<protein>
    <recommendedName>
        <fullName evidence="4">Probable D-serine dehydratase</fullName>
        <ecNumber evidence="4">4.3.1.18</ecNumber>
    </recommendedName>
    <alternativeName>
        <fullName evidence="4">D-serine deaminase</fullName>
        <shortName evidence="4">DSD</shortName>
    </alternativeName>
</protein>
<name>A0A410MIG0_9BACI</name>
<dbReference type="InterPro" id="IPR036052">
    <property type="entry name" value="TrpB-like_PALP_sf"/>
</dbReference>
<keyword evidence="2 4" id="KW-0663">Pyridoxal phosphate</keyword>
<dbReference type="GO" id="GO:0030170">
    <property type="term" value="F:pyridoxal phosphate binding"/>
    <property type="evidence" value="ECO:0007669"/>
    <property type="project" value="InterPro"/>
</dbReference>
<evidence type="ECO:0000256" key="1">
    <source>
        <dbReference type="ARBA" id="ARBA00001933"/>
    </source>
</evidence>
<dbReference type="InterPro" id="IPR050147">
    <property type="entry name" value="Ser/Thr_Dehydratase"/>
</dbReference>
<comment type="catalytic activity">
    <reaction evidence="4">
        <text>D-serine = pyruvate + NH4(+)</text>
        <dbReference type="Rhea" id="RHEA:13977"/>
        <dbReference type="ChEBI" id="CHEBI:15361"/>
        <dbReference type="ChEBI" id="CHEBI:28938"/>
        <dbReference type="ChEBI" id="CHEBI:35247"/>
        <dbReference type="EC" id="4.3.1.18"/>
    </reaction>
</comment>
<keyword evidence="3 4" id="KW-0456">Lyase</keyword>
<dbReference type="NCBIfam" id="TIGR02035">
    <property type="entry name" value="D_Ser_am_lyase"/>
    <property type="match status" value="1"/>
</dbReference>
<evidence type="ECO:0000313" key="7">
    <source>
        <dbReference type="Proteomes" id="UP000287756"/>
    </source>
</evidence>
<dbReference type="EMBL" id="CP026118">
    <property type="protein sequence ID" value="QAS54446.1"/>
    <property type="molecule type" value="Genomic_DNA"/>
</dbReference>
<dbReference type="Gene3D" id="3.40.50.1100">
    <property type="match status" value="2"/>
</dbReference>
<evidence type="ECO:0000256" key="2">
    <source>
        <dbReference type="ARBA" id="ARBA00022898"/>
    </source>
</evidence>
<dbReference type="AlphaFoldDB" id="A0A410MIG0"/>
<comment type="cofactor">
    <cofactor evidence="1 4">
        <name>pyridoxal 5'-phosphate</name>
        <dbReference type="ChEBI" id="CHEBI:597326"/>
    </cofactor>
</comment>
<dbReference type="EC" id="4.3.1.18" evidence="4"/>
<evidence type="ECO:0000256" key="3">
    <source>
        <dbReference type="ARBA" id="ARBA00023239"/>
    </source>
</evidence>
<dbReference type="HAMAP" id="MF_01030">
    <property type="entry name" value="D_Ser_dehydrat"/>
    <property type="match status" value="1"/>
</dbReference>
<dbReference type="KEGG" id="hli:HLI_20600"/>
<organism evidence="6 7">
    <name type="scientific">Halobacillus litoralis</name>
    <dbReference type="NCBI Taxonomy" id="45668"/>
    <lineage>
        <taxon>Bacteria</taxon>
        <taxon>Bacillati</taxon>
        <taxon>Bacillota</taxon>
        <taxon>Bacilli</taxon>
        <taxon>Bacillales</taxon>
        <taxon>Bacillaceae</taxon>
        <taxon>Halobacillus</taxon>
    </lineage>
</organism>
<evidence type="ECO:0000259" key="5">
    <source>
        <dbReference type="Pfam" id="PF00291"/>
    </source>
</evidence>
<dbReference type="NCBIfam" id="NF002823">
    <property type="entry name" value="PRK02991.1"/>
    <property type="match status" value="1"/>
</dbReference>
<dbReference type="Proteomes" id="UP000287756">
    <property type="component" value="Chromosome"/>
</dbReference>
<dbReference type="Pfam" id="PF00291">
    <property type="entry name" value="PALP"/>
    <property type="match status" value="1"/>
</dbReference>
<gene>
    <name evidence="4" type="primary">dsdA</name>
    <name evidence="6" type="ORF">HLI_20600</name>
</gene>
<dbReference type="PANTHER" id="PTHR48078">
    <property type="entry name" value="THREONINE DEHYDRATASE, MITOCHONDRIAL-RELATED"/>
    <property type="match status" value="1"/>
</dbReference>
<dbReference type="GO" id="GO:0008721">
    <property type="term" value="F:D-serine ammonia-lyase activity"/>
    <property type="evidence" value="ECO:0007669"/>
    <property type="project" value="UniProtKB-EC"/>
</dbReference>
<dbReference type="GO" id="GO:0016836">
    <property type="term" value="F:hydro-lyase activity"/>
    <property type="evidence" value="ECO:0007669"/>
    <property type="project" value="UniProtKB-UniRule"/>
</dbReference>
<dbReference type="GO" id="GO:0009097">
    <property type="term" value="P:isoleucine biosynthetic process"/>
    <property type="evidence" value="ECO:0007669"/>
    <property type="project" value="TreeGrafter"/>
</dbReference>
<feature type="modified residue" description="N6-(pyridoxal phosphate)lysine" evidence="4">
    <location>
        <position position="117"/>
    </location>
</feature>
<feature type="domain" description="Tryptophan synthase beta chain-like PALP" evidence="5">
    <location>
        <begin position="93"/>
        <end position="393"/>
    </location>
</feature>
<evidence type="ECO:0000313" key="6">
    <source>
        <dbReference type="EMBL" id="QAS54446.1"/>
    </source>
</evidence>